<dbReference type="Gene3D" id="1.20.1250.20">
    <property type="entry name" value="MFS general substrate transporter like domains"/>
    <property type="match status" value="1"/>
</dbReference>
<comment type="caution">
    <text evidence="1">The sequence shown here is derived from an EMBL/GenBank/DDBJ whole genome shotgun (WGS) entry which is preliminary data.</text>
</comment>
<keyword evidence="2" id="KW-1185">Reference proteome</keyword>
<dbReference type="EMBL" id="JARIHO010000046">
    <property type="protein sequence ID" value="KAJ7323572.1"/>
    <property type="molecule type" value="Genomic_DNA"/>
</dbReference>
<organism evidence="1 2">
    <name type="scientific">Mycena albidolilacea</name>
    <dbReference type="NCBI Taxonomy" id="1033008"/>
    <lineage>
        <taxon>Eukaryota</taxon>
        <taxon>Fungi</taxon>
        <taxon>Dikarya</taxon>
        <taxon>Basidiomycota</taxon>
        <taxon>Agaricomycotina</taxon>
        <taxon>Agaricomycetes</taxon>
        <taxon>Agaricomycetidae</taxon>
        <taxon>Agaricales</taxon>
        <taxon>Marasmiineae</taxon>
        <taxon>Mycenaceae</taxon>
        <taxon>Mycena</taxon>
    </lineage>
</organism>
<gene>
    <name evidence="1" type="ORF">DFH08DRAFT_887423</name>
</gene>
<name>A0AAD6ZJ14_9AGAR</name>
<evidence type="ECO:0000313" key="2">
    <source>
        <dbReference type="Proteomes" id="UP001218218"/>
    </source>
</evidence>
<dbReference type="AlphaFoldDB" id="A0AAD6ZJ14"/>
<protein>
    <submittedName>
        <fullName evidence="1">Uncharacterized protein</fullName>
    </submittedName>
</protein>
<evidence type="ECO:0000313" key="1">
    <source>
        <dbReference type="EMBL" id="KAJ7323572.1"/>
    </source>
</evidence>
<dbReference type="InterPro" id="IPR036259">
    <property type="entry name" value="MFS_trans_sf"/>
</dbReference>
<reference evidence="1" key="1">
    <citation type="submission" date="2023-03" db="EMBL/GenBank/DDBJ databases">
        <title>Massive genome expansion in bonnet fungi (Mycena s.s.) driven by repeated elements and novel gene families across ecological guilds.</title>
        <authorList>
            <consortium name="Lawrence Berkeley National Laboratory"/>
            <person name="Harder C.B."/>
            <person name="Miyauchi S."/>
            <person name="Viragh M."/>
            <person name="Kuo A."/>
            <person name="Thoen E."/>
            <person name="Andreopoulos B."/>
            <person name="Lu D."/>
            <person name="Skrede I."/>
            <person name="Drula E."/>
            <person name="Henrissat B."/>
            <person name="Morin E."/>
            <person name="Kohler A."/>
            <person name="Barry K."/>
            <person name="LaButti K."/>
            <person name="Morin E."/>
            <person name="Salamov A."/>
            <person name="Lipzen A."/>
            <person name="Mereny Z."/>
            <person name="Hegedus B."/>
            <person name="Baldrian P."/>
            <person name="Stursova M."/>
            <person name="Weitz H."/>
            <person name="Taylor A."/>
            <person name="Grigoriev I.V."/>
            <person name="Nagy L.G."/>
            <person name="Martin F."/>
            <person name="Kauserud H."/>
        </authorList>
    </citation>
    <scope>NUCLEOTIDE SEQUENCE</scope>
    <source>
        <strain evidence="1">CBHHK002</strain>
    </source>
</reference>
<proteinExistence type="predicted"/>
<dbReference type="Proteomes" id="UP001218218">
    <property type="component" value="Unassembled WGS sequence"/>
</dbReference>
<sequence length="56" mass="6485">MLVPACWDVMETIVIYLIAVETKGHMLEELDEIFEDLHPVNTSLQRKQGSREAEKQ</sequence>
<accession>A0AAD6ZJ14</accession>